<evidence type="ECO:0000313" key="2">
    <source>
        <dbReference type="Proteomes" id="UP000304148"/>
    </source>
</evidence>
<sequence length="42" mass="4981">MSRWIPKQSKKPEKLKSLGPFYQEITTQREDCSLILDLVLFL</sequence>
<evidence type="ECO:0000313" key="1">
    <source>
        <dbReference type="EMBL" id="SYX81761.1"/>
    </source>
</evidence>
<proteinExistence type="predicted"/>
<dbReference type="Proteomes" id="UP000304148">
    <property type="component" value="Chromosome"/>
</dbReference>
<reference evidence="2" key="1">
    <citation type="submission" date="2018-08" db="EMBL/GenBank/DDBJ databases">
        <authorList>
            <person name="Chevrot R."/>
        </authorList>
    </citation>
    <scope>NUCLEOTIDE SEQUENCE [LARGE SCALE GENOMIC DNA]</scope>
</reference>
<gene>
    <name evidence="1" type="ORF">PBLR_10180</name>
</gene>
<dbReference type="EMBL" id="LS992241">
    <property type="protein sequence ID" value="SYX81761.1"/>
    <property type="molecule type" value="Genomic_DNA"/>
</dbReference>
<name>A0A383R525_PAEAL</name>
<organism evidence="1 2">
    <name type="scientific">Paenibacillus alvei</name>
    <name type="common">Bacillus alvei</name>
    <dbReference type="NCBI Taxonomy" id="44250"/>
    <lineage>
        <taxon>Bacteria</taxon>
        <taxon>Bacillati</taxon>
        <taxon>Bacillota</taxon>
        <taxon>Bacilli</taxon>
        <taxon>Bacillales</taxon>
        <taxon>Paenibacillaceae</taxon>
        <taxon>Paenibacillus</taxon>
    </lineage>
</organism>
<dbReference type="AlphaFoldDB" id="A0A383R525"/>
<protein>
    <submittedName>
        <fullName evidence="1">Uncharacterized protein</fullName>
    </submittedName>
</protein>
<accession>A0A383R525</accession>